<dbReference type="GO" id="GO:0016740">
    <property type="term" value="F:transferase activity"/>
    <property type="evidence" value="ECO:0007669"/>
    <property type="project" value="UniProtKB-KW"/>
</dbReference>
<dbReference type="STRING" id="500610.SAMN02799615_03639"/>
<organism evidence="1 2">
    <name type="scientific">Dyella marensis</name>
    <dbReference type="NCBI Taxonomy" id="500610"/>
    <lineage>
        <taxon>Bacteria</taxon>
        <taxon>Pseudomonadati</taxon>
        <taxon>Pseudomonadota</taxon>
        <taxon>Gammaproteobacteria</taxon>
        <taxon>Lysobacterales</taxon>
        <taxon>Rhodanobacteraceae</taxon>
        <taxon>Dyella</taxon>
    </lineage>
</organism>
<gene>
    <name evidence="1" type="ORF">SAMN02799615_03639</name>
</gene>
<dbReference type="EMBL" id="FONH01000019">
    <property type="protein sequence ID" value="SFF45773.1"/>
    <property type="molecule type" value="Genomic_DNA"/>
</dbReference>
<evidence type="ECO:0000313" key="1">
    <source>
        <dbReference type="EMBL" id="SFF45773.1"/>
    </source>
</evidence>
<evidence type="ECO:0000313" key="2">
    <source>
        <dbReference type="Proteomes" id="UP000199477"/>
    </source>
</evidence>
<dbReference type="InterPro" id="IPR016181">
    <property type="entry name" value="Acyl_CoA_acyltransferase"/>
</dbReference>
<sequence length="355" mass="40023">MRYLNQLEPDGLVAAFAAHPPLGFRLLEAQGTPAFVAPFDLLTTTDDALRKRVVKAPGYRWWGRLLRWRTAFVGTTVSEYALFPREADPAVLPGALRQHLGSGQRLLVLKDIPQDSPLCGAASRDWCARFAEACRAEGYLLLEGQALAYVAIDFADEDAYLARLSSSRRKDIRRKLRKRDEVAVETVACGDARFADEATLDAFYALYENVYAQSEIHFDKLSRAFFATVLRDAGNGGFAFVYRHQGEMIGWNLCFVADGKLIDKYVGFAYPQAREQNLYFTSWFHNLAWARERGLTHYVAGWTDPQVKSYLGASFTLTRHAVWLRNPLLRAAARRLGHLFESDSQWAPTPSDAQT</sequence>
<accession>A0A1I2IVX5</accession>
<proteinExistence type="predicted"/>
<dbReference type="InterPro" id="IPR007434">
    <property type="entry name" value="FemAB-like"/>
</dbReference>
<dbReference type="SUPFAM" id="SSF55729">
    <property type="entry name" value="Acyl-CoA N-acyltransferases (Nat)"/>
    <property type="match status" value="1"/>
</dbReference>
<dbReference type="AlphaFoldDB" id="A0A1I2IVX5"/>
<keyword evidence="1" id="KW-0808">Transferase</keyword>
<reference evidence="2" key="1">
    <citation type="submission" date="2016-10" db="EMBL/GenBank/DDBJ databases">
        <authorList>
            <person name="Varghese N."/>
            <person name="Submissions S."/>
        </authorList>
    </citation>
    <scope>NUCLEOTIDE SEQUENCE [LARGE SCALE GENOMIC DNA]</scope>
    <source>
        <strain evidence="2">UNC178MFTsu3.1</strain>
    </source>
</reference>
<name>A0A1I2IVX5_9GAMM</name>
<dbReference type="Proteomes" id="UP000199477">
    <property type="component" value="Unassembled WGS sequence"/>
</dbReference>
<dbReference type="Gene3D" id="3.40.630.30">
    <property type="match status" value="1"/>
</dbReference>
<protein>
    <submittedName>
        <fullName evidence="1">Acetyltransferase (GNAT) domain-containing protein</fullName>
    </submittedName>
</protein>
<keyword evidence="2" id="KW-1185">Reference proteome</keyword>
<dbReference type="RefSeq" id="WP_026635910.1">
    <property type="nucleotide sequence ID" value="NZ_FONH01000019.1"/>
</dbReference>
<dbReference type="Pfam" id="PF04339">
    <property type="entry name" value="FemAB_like"/>
    <property type="match status" value="1"/>
</dbReference>